<dbReference type="AlphaFoldDB" id="A0A1L9RPU8"/>
<keyword evidence="1" id="KW-0472">Membrane</keyword>
<accession>A0A1L9RPU8</accession>
<name>A0A1L9RPU8_ASPWE</name>
<keyword evidence="1" id="KW-0812">Transmembrane</keyword>
<evidence type="ECO:0000313" key="3">
    <source>
        <dbReference type="Proteomes" id="UP000184383"/>
    </source>
</evidence>
<dbReference type="STRING" id="1073089.A0A1L9RPU8"/>
<feature type="transmembrane region" description="Helical" evidence="1">
    <location>
        <begin position="250"/>
        <end position="269"/>
    </location>
</feature>
<reference evidence="3" key="1">
    <citation type="journal article" date="2017" name="Genome Biol.">
        <title>Comparative genomics reveals high biological diversity and specific adaptations in the industrially and medically important fungal genus Aspergillus.</title>
        <authorList>
            <person name="de Vries R.P."/>
            <person name="Riley R."/>
            <person name="Wiebenga A."/>
            <person name="Aguilar-Osorio G."/>
            <person name="Amillis S."/>
            <person name="Uchima C.A."/>
            <person name="Anderluh G."/>
            <person name="Asadollahi M."/>
            <person name="Askin M."/>
            <person name="Barry K."/>
            <person name="Battaglia E."/>
            <person name="Bayram O."/>
            <person name="Benocci T."/>
            <person name="Braus-Stromeyer S.A."/>
            <person name="Caldana C."/>
            <person name="Canovas D."/>
            <person name="Cerqueira G.C."/>
            <person name="Chen F."/>
            <person name="Chen W."/>
            <person name="Choi C."/>
            <person name="Clum A."/>
            <person name="Dos Santos R.A."/>
            <person name="Damasio A.R."/>
            <person name="Diallinas G."/>
            <person name="Emri T."/>
            <person name="Fekete E."/>
            <person name="Flipphi M."/>
            <person name="Freyberg S."/>
            <person name="Gallo A."/>
            <person name="Gournas C."/>
            <person name="Habgood R."/>
            <person name="Hainaut M."/>
            <person name="Harispe M.L."/>
            <person name="Henrissat B."/>
            <person name="Hilden K.S."/>
            <person name="Hope R."/>
            <person name="Hossain A."/>
            <person name="Karabika E."/>
            <person name="Karaffa L."/>
            <person name="Karanyi Z."/>
            <person name="Krasevec N."/>
            <person name="Kuo A."/>
            <person name="Kusch H."/>
            <person name="LaButti K."/>
            <person name="Lagendijk E.L."/>
            <person name="Lapidus A."/>
            <person name="Levasseur A."/>
            <person name="Lindquist E."/>
            <person name="Lipzen A."/>
            <person name="Logrieco A.F."/>
            <person name="MacCabe A."/>
            <person name="Maekelae M.R."/>
            <person name="Malavazi I."/>
            <person name="Melin P."/>
            <person name="Meyer V."/>
            <person name="Mielnichuk N."/>
            <person name="Miskei M."/>
            <person name="Molnar A.P."/>
            <person name="Mule G."/>
            <person name="Ngan C.Y."/>
            <person name="Orejas M."/>
            <person name="Orosz E."/>
            <person name="Ouedraogo J.P."/>
            <person name="Overkamp K.M."/>
            <person name="Park H.-S."/>
            <person name="Perrone G."/>
            <person name="Piumi F."/>
            <person name="Punt P.J."/>
            <person name="Ram A.F."/>
            <person name="Ramon A."/>
            <person name="Rauscher S."/>
            <person name="Record E."/>
            <person name="Riano-Pachon D.M."/>
            <person name="Robert V."/>
            <person name="Roehrig J."/>
            <person name="Ruller R."/>
            <person name="Salamov A."/>
            <person name="Salih N.S."/>
            <person name="Samson R.A."/>
            <person name="Sandor E."/>
            <person name="Sanguinetti M."/>
            <person name="Schuetze T."/>
            <person name="Sepcic K."/>
            <person name="Shelest E."/>
            <person name="Sherlock G."/>
            <person name="Sophianopoulou V."/>
            <person name="Squina F.M."/>
            <person name="Sun H."/>
            <person name="Susca A."/>
            <person name="Todd R.B."/>
            <person name="Tsang A."/>
            <person name="Unkles S.E."/>
            <person name="van de Wiele N."/>
            <person name="van Rossen-Uffink D."/>
            <person name="Oliveira J.V."/>
            <person name="Vesth T.C."/>
            <person name="Visser J."/>
            <person name="Yu J.-H."/>
            <person name="Zhou M."/>
            <person name="Andersen M.R."/>
            <person name="Archer D.B."/>
            <person name="Baker S.E."/>
            <person name="Benoit I."/>
            <person name="Brakhage A.A."/>
            <person name="Braus G.H."/>
            <person name="Fischer R."/>
            <person name="Frisvad J.C."/>
            <person name="Goldman G.H."/>
            <person name="Houbraken J."/>
            <person name="Oakley B."/>
            <person name="Pocsi I."/>
            <person name="Scazzocchio C."/>
            <person name="Seiboth B."/>
            <person name="vanKuyk P.A."/>
            <person name="Wortman J."/>
            <person name="Dyer P.S."/>
            <person name="Grigoriev I.V."/>
        </authorList>
    </citation>
    <scope>NUCLEOTIDE SEQUENCE [LARGE SCALE GENOMIC DNA]</scope>
    <source>
        <strain evidence="3">DTO 134E9</strain>
    </source>
</reference>
<evidence type="ECO:0000313" key="2">
    <source>
        <dbReference type="EMBL" id="OJJ36959.1"/>
    </source>
</evidence>
<dbReference type="VEuPathDB" id="FungiDB:ASPWEDRAFT_26394"/>
<protein>
    <submittedName>
        <fullName evidence="2">Uncharacterized protein</fullName>
    </submittedName>
</protein>
<evidence type="ECO:0000256" key="1">
    <source>
        <dbReference type="SAM" id="Phobius"/>
    </source>
</evidence>
<dbReference type="EMBL" id="KV878211">
    <property type="protein sequence ID" value="OJJ36959.1"/>
    <property type="molecule type" value="Genomic_DNA"/>
</dbReference>
<dbReference type="Proteomes" id="UP000184383">
    <property type="component" value="Unassembled WGS sequence"/>
</dbReference>
<gene>
    <name evidence="2" type="ORF">ASPWEDRAFT_26394</name>
</gene>
<dbReference type="OrthoDB" id="2956246at2759"/>
<sequence>MAGLINLFPQYYQQTLDKIISIQSAMLDLKVPNISLDLAGIVSLADLSTIAHRTALTGDATLLDAFILCPGLHLQQRATEVHGNEYPAVAAMTTGYAFRVENPATVYYLQQVGRTGQLTTLSVTSIKNRTRAQRGMAKLFSGYTANPMVVIPYFLAVGGTLTTLVLLILTEDVWGLVVILLLMLSRLIHIFLIRNRNHEGWKGAKEPGVNGDLLVLLSQDRWVRIRGRVDDLKAVTSGNWLREMNAVESALAGFATILVYFTAALASNAKQTGKILLTILLISSAGLLGVVNMSTRVMQMHGNIIKVDGPRKEYTRRLDLAKELVKESGRTDWALRLGMINTASQVQDVQPDEKAMEASEVIM</sequence>
<feature type="transmembrane region" description="Helical" evidence="1">
    <location>
        <begin position="148"/>
        <end position="168"/>
    </location>
</feature>
<feature type="transmembrane region" description="Helical" evidence="1">
    <location>
        <begin position="174"/>
        <end position="193"/>
    </location>
</feature>
<organism evidence="2 3">
    <name type="scientific">Aspergillus wentii DTO 134E9</name>
    <dbReference type="NCBI Taxonomy" id="1073089"/>
    <lineage>
        <taxon>Eukaryota</taxon>
        <taxon>Fungi</taxon>
        <taxon>Dikarya</taxon>
        <taxon>Ascomycota</taxon>
        <taxon>Pezizomycotina</taxon>
        <taxon>Eurotiomycetes</taxon>
        <taxon>Eurotiomycetidae</taxon>
        <taxon>Eurotiales</taxon>
        <taxon>Aspergillaceae</taxon>
        <taxon>Aspergillus</taxon>
        <taxon>Aspergillus subgen. Cremei</taxon>
    </lineage>
</organism>
<dbReference type="GeneID" id="63748695"/>
<keyword evidence="3" id="KW-1185">Reference proteome</keyword>
<dbReference type="RefSeq" id="XP_040690635.1">
    <property type="nucleotide sequence ID" value="XM_040832847.1"/>
</dbReference>
<proteinExistence type="predicted"/>
<feature type="transmembrane region" description="Helical" evidence="1">
    <location>
        <begin position="275"/>
        <end position="293"/>
    </location>
</feature>
<keyword evidence="1" id="KW-1133">Transmembrane helix</keyword>